<dbReference type="GeneID" id="9827018"/>
<dbReference type="InterPro" id="IPR002900">
    <property type="entry name" value="DUF38/FTH_CAE_spp"/>
</dbReference>
<dbReference type="Proteomes" id="UP000008281">
    <property type="component" value="Unassembled WGS sequence"/>
</dbReference>
<protein>
    <recommendedName>
        <fullName evidence="1">DUF38 domain-containing protein</fullName>
    </recommendedName>
</protein>
<dbReference type="RefSeq" id="XP_003097879.2">
    <property type="nucleotide sequence ID" value="XM_003097831.2"/>
</dbReference>
<keyword evidence="3" id="KW-1185">Reference proteome</keyword>
<dbReference type="InParanoid" id="E3N141"/>
<gene>
    <name evidence="2" type="ORF">CRE_12981</name>
</gene>
<name>E3N141_CAERE</name>
<proteinExistence type="predicted"/>
<dbReference type="PANTHER" id="PTHR23014">
    <property type="entry name" value="F-BOX A PROTEIN"/>
    <property type="match status" value="1"/>
</dbReference>
<dbReference type="HOGENOM" id="CLU_1379266_0_0_1"/>
<dbReference type="EMBL" id="DS268507">
    <property type="protein sequence ID" value="EFO83136.1"/>
    <property type="molecule type" value="Genomic_DNA"/>
</dbReference>
<dbReference type="OMA" id="FTERNRE"/>
<dbReference type="AlphaFoldDB" id="E3N141"/>
<dbReference type="KEGG" id="crq:GCK72_020703"/>
<evidence type="ECO:0000313" key="3">
    <source>
        <dbReference type="Proteomes" id="UP000008281"/>
    </source>
</evidence>
<dbReference type="CTD" id="9827018"/>
<feature type="domain" description="DUF38" evidence="1">
    <location>
        <begin position="46"/>
        <end position="177"/>
    </location>
</feature>
<sequence length="198" mass="23426">MEEISSVFLRDLELIIKHQKSALEYFDFNSGSMTNEEEFHQFISPIFARTEKILKPRTRPLKVKEFKMNAFREEHVMSILPFLDANLLKSISMEHTDYGAFKKNETVMKLNEIKELPQFRIATNMRISYLYFTEPFQAFFGFTKVWIWKKSVSGNDLLSVKEKFLSPNNQTEEFRMFYLDFVNGEMLGDCITDYCEVA</sequence>
<dbReference type="Pfam" id="PF01827">
    <property type="entry name" value="FTH"/>
    <property type="match status" value="1"/>
</dbReference>
<organism evidence="3">
    <name type="scientific">Caenorhabditis remanei</name>
    <name type="common">Caenorhabditis vulgaris</name>
    <dbReference type="NCBI Taxonomy" id="31234"/>
    <lineage>
        <taxon>Eukaryota</taxon>
        <taxon>Metazoa</taxon>
        <taxon>Ecdysozoa</taxon>
        <taxon>Nematoda</taxon>
        <taxon>Chromadorea</taxon>
        <taxon>Rhabditida</taxon>
        <taxon>Rhabditina</taxon>
        <taxon>Rhabditomorpha</taxon>
        <taxon>Rhabditoidea</taxon>
        <taxon>Rhabditidae</taxon>
        <taxon>Peloderinae</taxon>
        <taxon>Caenorhabditis</taxon>
    </lineage>
</organism>
<evidence type="ECO:0000259" key="1">
    <source>
        <dbReference type="Pfam" id="PF01827"/>
    </source>
</evidence>
<reference evidence="2" key="1">
    <citation type="submission" date="2007-07" db="EMBL/GenBank/DDBJ databases">
        <title>PCAP assembly of the Caenorhabditis remanei genome.</title>
        <authorList>
            <consortium name="The Caenorhabditis remanei Sequencing Consortium"/>
            <person name="Wilson R.K."/>
        </authorList>
    </citation>
    <scope>NUCLEOTIDE SEQUENCE [LARGE SCALE GENOMIC DNA]</scope>
    <source>
        <strain evidence="2">PB4641</strain>
    </source>
</reference>
<evidence type="ECO:0000313" key="2">
    <source>
        <dbReference type="EMBL" id="EFO83136.1"/>
    </source>
</evidence>
<accession>E3N141</accession>
<dbReference type="eggNOG" id="ENOG502TJRS">
    <property type="taxonomic scope" value="Eukaryota"/>
</dbReference>
<dbReference type="PANTHER" id="PTHR23014:SF1">
    <property type="entry name" value="DUF38 DOMAIN-CONTAINING PROTEIN-RELATED"/>
    <property type="match status" value="1"/>
</dbReference>